<feature type="region of interest" description="Disordered" evidence="1">
    <location>
        <begin position="1"/>
        <end position="64"/>
    </location>
</feature>
<evidence type="ECO:0000256" key="1">
    <source>
        <dbReference type="SAM" id="MobiDB-lite"/>
    </source>
</evidence>
<dbReference type="VEuPathDB" id="VectorBase:LLOJ002762"/>
<feature type="compositionally biased region" description="Basic and acidic residues" evidence="1">
    <location>
        <begin position="131"/>
        <end position="147"/>
    </location>
</feature>
<protein>
    <submittedName>
        <fullName evidence="2">Uncharacterized protein</fullName>
    </submittedName>
</protein>
<keyword evidence="3" id="KW-1185">Reference proteome</keyword>
<dbReference type="AlphaFoldDB" id="A0A1B0CEJ2"/>
<feature type="compositionally biased region" description="Low complexity" evidence="1">
    <location>
        <begin position="148"/>
        <end position="162"/>
    </location>
</feature>
<organism evidence="2 3">
    <name type="scientific">Lutzomyia longipalpis</name>
    <name type="common">Sand fly</name>
    <dbReference type="NCBI Taxonomy" id="7200"/>
    <lineage>
        <taxon>Eukaryota</taxon>
        <taxon>Metazoa</taxon>
        <taxon>Ecdysozoa</taxon>
        <taxon>Arthropoda</taxon>
        <taxon>Hexapoda</taxon>
        <taxon>Insecta</taxon>
        <taxon>Pterygota</taxon>
        <taxon>Neoptera</taxon>
        <taxon>Endopterygota</taxon>
        <taxon>Diptera</taxon>
        <taxon>Nematocera</taxon>
        <taxon>Psychodoidea</taxon>
        <taxon>Psychodidae</taxon>
        <taxon>Lutzomyia</taxon>
        <taxon>Lutzomyia</taxon>
    </lineage>
</organism>
<name>A0A1B0CEJ2_LUTLO</name>
<dbReference type="EMBL" id="AJWK01008910">
    <property type="status" value="NOT_ANNOTATED_CDS"/>
    <property type="molecule type" value="Genomic_DNA"/>
</dbReference>
<sequence>MSNSVSVSHPNKLGHFQLNDMNSHHSATPPDSPDGADGKSPPNSPPQTDSLSPPPSAGNGYHLNGSYQANFIHATTNQFTKNTVPSIRKSFNIDALLAKGHTTAADEDAKRHVDVDSPDSAGRYPSDDVFSEDRREFTPSPEEKYPRSESPSSQRSSPSISPGCEEQSLHMHQMHLHDPFKKPMPPQLRPQDFSPLYNNYPYHLIPGGSAFQRPVEMKPLPVNANGKSRIHDTTHTY</sequence>
<dbReference type="Proteomes" id="UP000092461">
    <property type="component" value="Unassembled WGS sequence"/>
</dbReference>
<accession>A0A1B0CEJ2</accession>
<reference evidence="2" key="1">
    <citation type="submission" date="2020-05" db="UniProtKB">
        <authorList>
            <consortium name="EnsemblMetazoa"/>
        </authorList>
    </citation>
    <scope>IDENTIFICATION</scope>
    <source>
        <strain evidence="2">Jacobina</strain>
    </source>
</reference>
<dbReference type="EnsemblMetazoa" id="LLOJ002762-RA">
    <property type="protein sequence ID" value="LLOJ002762-PA"/>
    <property type="gene ID" value="LLOJ002762"/>
</dbReference>
<evidence type="ECO:0000313" key="3">
    <source>
        <dbReference type="Proteomes" id="UP000092461"/>
    </source>
</evidence>
<evidence type="ECO:0000313" key="2">
    <source>
        <dbReference type="EnsemblMetazoa" id="LLOJ002762-PA"/>
    </source>
</evidence>
<proteinExistence type="predicted"/>
<dbReference type="VEuPathDB" id="VectorBase:LLONM1_009404"/>
<feature type="region of interest" description="Disordered" evidence="1">
    <location>
        <begin position="103"/>
        <end position="165"/>
    </location>
</feature>